<dbReference type="InterPro" id="IPR027417">
    <property type="entry name" value="P-loop_NTPase"/>
</dbReference>
<accession>A0A1G1Y188</accession>
<evidence type="ECO:0000313" key="5">
    <source>
        <dbReference type="EMBL" id="OGY46099.1"/>
    </source>
</evidence>
<comment type="caution">
    <text evidence="5">The sequence shown here is derived from an EMBL/GenBank/DDBJ whole genome shotgun (WGS) entry which is preliminary data.</text>
</comment>
<comment type="similarity">
    <text evidence="1">Belongs to the GSP E family.</text>
</comment>
<evidence type="ECO:0000256" key="3">
    <source>
        <dbReference type="ARBA" id="ARBA00022840"/>
    </source>
</evidence>
<protein>
    <recommendedName>
        <fullName evidence="4">Bacterial type II secretion system protein E domain-containing protein</fullName>
    </recommendedName>
</protein>
<evidence type="ECO:0000259" key="4">
    <source>
        <dbReference type="PROSITE" id="PS00662"/>
    </source>
</evidence>
<dbReference type="Gene3D" id="3.40.50.300">
    <property type="entry name" value="P-loop containing nucleotide triphosphate hydrolases"/>
    <property type="match status" value="1"/>
</dbReference>
<keyword evidence="2" id="KW-0547">Nucleotide-binding</keyword>
<dbReference type="STRING" id="1797535.A2744_01920"/>
<dbReference type="CDD" id="cd01129">
    <property type="entry name" value="PulE-GspE-like"/>
    <property type="match status" value="1"/>
</dbReference>
<gene>
    <name evidence="5" type="ORF">A2744_01920</name>
</gene>
<dbReference type="Gene3D" id="3.30.450.90">
    <property type="match status" value="1"/>
</dbReference>
<dbReference type="InterPro" id="IPR001482">
    <property type="entry name" value="T2SS/T4SS_dom"/>
</dbReference>
<dbReference type="GO" id="GO:0005886">
    <property type="term" value="C:plasma membrane"/>
    <property type="evidence" value="ECO:0007669"/>
    <property type="project" value="TreeGrafter"/>
</dbReference>
<reference evidence="5 6" key="1">
    <citation type="journal article" date="2016" name="Nat. Commun.">
        <title>Thousands of microbial genomes shed light on interconnected biogeochemical processes in an aquifer system.</title>
        <authorList>
            <person name="Anantharaman K."/>
            <person name="Brown C.T."/>
            <person name="Hug L.A."/>
            <person name="Sharon I."/>
            <person name="Castelle C.J."/>
            <person name="Probst A.J."/>
            <person name="Thomas B.C."/>
            <person name="Singh A."/>
            <person name="Wilkins M.J."/>
            <person name="Karaoz U."/>
            <person name="Brodie E.L."/>
            <person name="Williams K.H."/>
            <person name="Hubbard S.S."/>
            <person name="Banfield J.F."/>
        </authorList>
    </citation>
    <scope>NUCLEOTIDE SEQUENCE [LARGE SCALE GENOMIC DNA]</scope>
</reference>
<dbReference type="InterPro" id="IPR037257">
    <property type="entry name" value="T2SS_E_N_sf"/>
</dbReference>
<dbReference type="PROSITE" id="PS00662">
    <property type="entry name" value="T2SP_E"/>
    <property type="match status" value="1"/>
</dbReference>
<dbReference type="Pfam" id="PF05157">
    <property type="entry name" value="MshEN"/>
    <property type="match status" value="1"/>
</dbReference>
<dbReference type="EMBL" id="MHIE01000007">
    <property type="protein sequence ID" value="OGY46099.1"/>
    <property type="molecule type" value="Genomic_DNA"/>
</dbReference>
<dbReference type="Proteomes" id="UP000178240">
    <property type="component" value="Unassembled WGS sequence"/>
</dbReference>
<feature type="domain" description="Bacterial type II secretion system protein E" evidence="4">
    <location>
        <begin position="371"/>
        <end position="385"/>
    </location>
</feature>
<evidence type="ECO:0000313" key="6">
    <source>
        <dbReference type="Proteomes" id="UP000178240"/>
    </source>
</evidence>
<sequence>MQLANEKVKILVQNLDLVPKDRLEEVFAEAEKDNRPLATLLVEHDLISDDQIGQVIADHLGYDFVDLDNTPIDTEVLNIIPEVMAKKQKVVIFGRDKDGIKLAMVNPGNLEIIHLVEKKTGQPVLPYYTTIDNINAALVKYQKEIQKEFASIIKENISAAKKGAKAEDLPIAKIIDTLIEYAYQNKSSDIHVEPGEEKTLVRFRIDGILHDIIELPKEVHDLVVTRIKILSKLRTDEHQSAQDGKFRADLEDEKLDIRVSIIPIVEGEKIVMRLLSEKSRQFSLEDLGMSSADLVKVKKEYSKPYGMILATGPTGSGKTTSLYAILKILNRREVNISTIEDPVEYDMDGINQIQVNSKTNLTFAAGLRSILRQDPDIIMVGEIRDKETAEIAINSAMTGHLVLSTLHTNDAPTALPRFSEMGIEPFLIASTVNIIIAQRLVRKNCTQCIVSEQVSLAELKNQFSSVLVSKLFGENEAGVRLYHGKGCSVCSQTGYHGRIGIFEVLDVTESIRELIMKRADADQIRDQAIKEGMTTMIEDGIKKALSGSTTLGEVLRATRE</sequence>
<dbReference type="InterPro" id="IPR007831">
    <property type="entry name" value="T2SS_GspE_N"/>
</dbReference>
<dbReference type="PANTHER" id="PTHR30258:SF1">
    <property type="entry name" value="PROTEIN TRANSPORT PROTEIN HOFB HOMOLOG"/>
    <property type="match status" value="1"/>
</dbReference>
<dbReference type="GO" id="GO:0005524">
    <property type="term" value="F:ATP binding"/>
    <property type="evidence" value="ECO:0007669"/>
    <property type="project" value="UniProtKB-KW"/>
</dbReference>
<dbReference type="SUPFAM" id="SSF160246">
    <property type="entry name" value="EspE N-terminal domain-like"/>
    <property type="match status" value="1"/>
</dbReference>
<dbReference type="FunFam" id="3.40.50.300:FF:000398">
    <property type="entry name" value="Type IV pilus assembly ATPase PilB"/>
    <property type="match status" value="1"/>
</dbReference>
<dbReference type="SUPFAM" id="SSF52540">
    <property type="entry name" value="P-loop containing nucleoside triphosphate hydrolases"/>
    <property type="match status" value="1"/>
</dbReference>
<proteinExistence type="inferred from homology"/>
<dbReference type="PANTHER" id="PTHR30258">
    <property type="entry name" value="TYPE II SECRETION SYSTEM PROTEIN GSPE-RELATED"/>
    <property type="match status" value="1"/>
</dbReference>
<dbReference type="Pfam" id="PF00437">
    <property type="entry name" value="T2SSE"/>
    <property type="match status" value="1"/>
</dbReference>
<keyword evidence="3" id="KW-0067">ATP-binding</keyword>
<evidence type="ECO:0000256" key="2">
    <source>
        <dbReference type="ARBA" id="ARBA00022741"/>
    </source>
</evidence>
<dbReference type="AlphaFoldDB" id="A0A1G1Y188"/>
<organism evidence="5 6">
    <name type="scientific">Candidatus Buchananbacteria bacterium RIFCSPHIGHO2_01_FULL_44_11</name>
    <dbReference type="NCBI Taxonomy" id="1797535"/>
    <lineage>
        <taxon>Bacteria</taxon>
        <taxon>Candidatus Buchananiibacteriota</taxon>
    </lineage>
</organism>
<dbReference type="Gene3D" id="3.30.300.160">
    <property type="entry name" value="Type II secretion system, protein E, N-terminal domain"/>
    <property type="match status" value="1"/>
</dbReference>
<dbReference type="GO" id="GO:0016887">
    <property type="term" value="F:ATP hydrolysis activity"/>
    <property type="evidence" value="ECO:0007669"/>
    <property type="project" value="TreeGrafter"/>
</dbReference>
<name>A0A1G1Y188_9BACT</name>
<evidence type="ECO:0000256" key="1">
    <source>
        <dbReference type="ARBA" id="ARBA00006611"/>
    </source>
</evidence>